<evidence type="ECO:0000313" key="13">
    <source>
        <dbReference type="Proteomes" id="UP000549394"/>
    </source>
</evidence>
<feature type="domain" description="Fibronectin type-III" evidence="11">
    <location>
        <begin position="599"/>
        <end position="701"/>
    </location>
</feature>
<evidence type="ECO:0000256" key="2">
    <source>
        <dbReference type="ARBA" id="ARBA00022475"/>
    </source>
</evidence>
<sequence>MGQPNVLPADNERKVIVPPLIYIQPKSNLTFVLGESIEMPCVATGVPEPRYNWTFNNVSYDASGVNGKVAKQPGKGTLIFADPQQRDEGTYQCFAYNEGGVCMSIKIYLRMAILDSFVSRKVTVLEPRLGDSLKLTCTPPRAYPEPDIFWAILEERGSFYPIEEDDRITMDPDGNLYITNVAARDKQSGKRWACVVQNRLMREIRHGEYKVIEPISGLPQLGSPTILYSHPTTQVAVRGETWKVKCIFGGNPTPNIDWIRGEGKPIPKSAKIESYSQQLTIYDIREEDAGSYQCSAMNSNSPQPQRQSFNLKVEAAPYWIHKPMSQDVADNERVEFLCEGQGKPDVEYYWFINERKLGDAPPDPKRTKLKTKMIFTNVTKHDVKVIACNVTNAHGYIFASAYLNVQLEPPHIRRAPKIGMKAAEGQTIDLTCEVYGSPKPLVIWYKGQEQLTGGRFEILPEGHLRITDVSLVDTGTYRCFASNRLGTASAEGTLIVRRKTMIRIAPQDVTVYEGTEAKFTCTATTDSEEIQNLRIRWKKDNAYIDFSEAQRIFQNSMDNSLTISGTISLDTSKYSCVAENGLDSDEKTAQLVVQNRPDPPKNVHVKCKSDAQQLKENQVEVTWEPRKENYAPILNFILQYNTSFTPDNWVDYETNINQTQDNIKVFLTPWSNFTFRVLARNKIGISEPSTHSSETCLTEEDVPSKNPDNVIGEGDAPRNLVIFWTPMPQIEHHAPNFKYIIEFRRADISNSKIERKTVEDWWENHYRAGDNLPSYTPYNITIRAVNRIGPCPIDPTTVVGYTGEEQPTIVVGAITVSEDSITDFTAQLQWQQVDTNPDLIKGFFRGYKVQFWKEGEKEKTMREQDFILREPENPIQPRIRGQQLSRKKRDLESVVKATLTHLPANSRIIARALVLNRYFASAPSPEVSFQTKPGKPGPPSTFNIVNRGATHFELRWTKPREVNGELVGYDISYQIVKDLNLGRLQFREQVSDPDANYARLTGLRPETNYRIYLYAVTKAGRGEPIFLDMTTIPASRPYPPTFSITAVGRTFVNLTFEPSRIGNPGSVFYPQYRIRGFYHWTHAPDEVIDFNAYIGDLEPGTTYQIRMMSKNGETFESASEFQELRTDGTREGKASASQGWHIGLWIGLILVIAIFIGFIVGKKRTDEWWKDKEEAIDDEIRALQSRQAAEHLNMGLTNQYVEGVSRDYDDYSAAEYRGDQYPPETPVSEYAPTYNYGQAAKVHQVEDPQEKSSTFFSLLVCFVIIVHGEVQPPAADNERKVIVPPLIYLQPDKNLTFVIGESVEMPCVASGVPEPKYRWEFNDRPYDPSGVGGNVAIQPGKGTLIFAKPETRDEGIYQCFAENEGGTSISIKVYMRRAILHAFDSKLPRTLYPRLGAPLKLSCTPPRSYPKADIFWALVSENDFFVPIELTQRITMDPDGNLYITAVEEGDKQNGLIWACMVKNELMRETRQGEYKKVQPLTGQVQLGSPTVLYHHPRTQIALRGETWKIKCIFGGNPTPHINWHRANEPLPDRHKLESFGQELVINDIRESDNGVYQCSGINSNSIRPERFSFDLKVEAAPYWVNKPISQEIAENERAEFLCLGNGKPDVEYFWFINDKKLVDAPANPNRFVSKNKMIFTNVTKDDIQVIACNVTNTHGYVFASAYLNVQVEPPHIRRAPKIGMKSAEGQTIDLTCEVYGSPKPLVIWYKGQEQLTGGRFEILPEGHLRIIDVSLVDAGSYRCYAENNLGNTTAEGTLIVRRKTMIRIAPQDVAVYEGTEAKFTCSANTDSEEVKNLRIRWKKDNAFIDFEEAQRLFQNTMDNSLTISGTISLDTSKYTCVADNGLDSDEKSAQLVVQGRPEPPTEVSVICRSSTQELEENQVKISWQARKENYAPILNYIVQYNTSFTPDNWANIETNISQTQDNIKVFLSPWSNYTFRVLARNKIGISEPSMHSREMCFIEEDIPDKNPDNVLGEGDAPRNLIIFWTPMPQIEHNAPNFKYVVEFQRADIANSKVYRYNVEDWWENHFRAGDELPSYTPYNITVRAVNRKGPCEKQPAIVTGYTGEERPTVQVGTITIDESSITDSTAELQWKQVDTRPEVIRGFFRGYRIQFWQEGSMEDTIREQDFILREGESRVQPRIRTQFVSRSKRSLKSEVKAKLTHLLPNSKIVCRVLVLNRYYAGDPSSEVTFNTKPGKPGPPSTFNIANRGSTHIELRWTKPREVNGELVGYDISYQIVKDLNLGRLQFREQVSDPEANFVRLTGLRPETNYRIYLYAVTKAGRGEPIFLDMTTIPASRPYPPTFSIMAVGRTFVNLTFEPSRIGNPGSVFYPQYRIRGFYHWTHAPDEVIDFNAYIGDLEPGTTYQIRMMSKNGETFESASEYQEFRTDGTREGKASVSHGWHIGLWLGLIAIVALLVAFVIVKKKTDVWWTKKEGEIDDEIRALQSRQAAEQLNEGLGNQYSEGASRDYDDYSISEYKGDQYEYPPETPVSGYAPSYDFDQPPNTQQNQESEKKGSTFV</sequence>
<feature type="domain" description="Ig-like" evidence="10">
    <location>
        <begin position="1675"/>
        <end position="1760"/>
    </location>
</feature>
<dbReference type="SMART" id="SM00408">
    <property type="entry name" value="IGc2"/>
    <property type="match status" value="10"/>
</dbReference>
<feature type="domain" description="Ig-like" evidence="10">
    <location>
        <begin position="1285"/>
        <end position="1370"/>
    </location>
</feature>
<comment type="caution">
    <text evidence="12">The sequence shown here is derived from an EMBL/GenBank/DDBJ whole genome shotgun (WGS) entry which is preliminary data.</text>
</comment>
<keyword evidence="13" id="KW-1185">Reference proteome</keyword>
<feature type="domain" description="Fibronectin type-III" evidence="11">
    <location>
        <begin position="2301"/>
        <end position="2394"/>
    </location>
</feature>
<feature type="domain" description="Ig-like" evidence="10">
    <location>
        <begin position="410"/>
        <end position="495"/>
    </location>
</feature>
<feature type="domain" description="Ig-like" evidence="10">
    <location>
        <begin position="500"/>
        <end position="592"/>
    </location>
</feature>
<evidence type="ECO:0000256" key="3">
    <source>
        <dbReference type="ARBA" id="ARBA00022737"/>
    </source>
</evidence>
<feature type="domain" description="Ig-like" evidence="10">
    <location>
        <begin position="130"/>
        <end position="205"/>
    </location>
</feature>
<dbReference type="SUPFAM" id="SSF49265">
    <property type="entry name" value="Fibronectin type III"/>
    <property type="match status" value="7"/>
</dbReference>
<dbReference type="EMBL" id="CAJFCJ010000006">
    <property type="protein sequence ID" value="CAD5115432.1"/>
    <property type="molecule type" value="Genomic_DNA"/>
</dbReference>
<dbReference type="PANTHER" id="PTHR44170">
    <property type="entry name" value="PROTEIN SIDEKICK"/>
    <property type="match status" value="1"/>
</dbReference>
<dbReference type="FunFam" id="2.60.40.10:FF:000005">
    <property type="entry name" value="Neuronal cell adhesion molecule"/>
    <property type="match status" value="2"/>
</dbReference>
<evidence type="ECO:0000259" key="10">
    <source>
        <dbReference type="PROSITE" id="PS50835"/>
    </source>
</evidence>
<dbReference type="InterPro" id="IPR036179">
    <property type="entry name" value="Ig-like_dom_sf"/>
</dbReference>
<evidence type="ECO:0000256" key="5">
    <source>
        <dbReference type="ARBA" id="ARBA00023157"/>
    </source>
</evidence>
<feature type="domain" description="Ig-like" evidence="10">
    <location>
        <begin position="317"/>
        <end position="404"/>
    </location>
</feature>
<dbReference type="GO" id="GO:0098609">
    <property type="term" value="P:cell-cell adhesion"/>
    <property type="evidence" value="ECO:0007669"/>
    <property type="project" value="TreeGrafter"/>
</dbReference>
<dbReference type="Gene3D" id="2.60.40.10">
    <property type="entry name" value="Immunoglobulins"/>
    <property type="match status" value="21"/>
</dbReference>
<proteinExistence type="predicted"/>
<keyword evidence="7" id="KW-0393">Immunoglobulin domain</keyword>
<organism evidence="12 13">
    <name type="scientific">Dimorphilus gyrociliatus</name>
    <dbReference type="NCBI Taxonomy" id="2664684"/>
    <lineage>
        <taxon>Eukaryota</taxon>
        <taxon>Metazoa</taxon>
        <taxon>Spiralia</taxon>
        <taxon>Lophotrochozoa</taxon>
        <taxon>Annelida</taxon>
        <taxon>Polychaeta</taxon>
        <taxon>Polychaeta incertae sedis</taxon>
        <taxon>Dinophilidae</taxon>
        <taxon>Dimorphilus</taxon>
    </lineage>
</organism>
<feature type="region of interest" description="Disordered" evidence="8">
    <location>
        <begin position="689"/>
        <end position="711"/>
    </location>
</feature>
<evidence type="ECO:0000256" key="8">
    <source>
        <dbReference type="SAM" id="MobiDB-lite"/>
    </source>
</evidence>
<feature type="transmembrane region" description="Helical" evidence="9">
    <location>
        <begin position="1253"/>
        <end position="1270"/>
    </location>
</feature>
<feature type="domain" description="Ig-like" evidence="10">
    <location>
        <begin position="224"/>
        <end position="310"/>
    </location>
</feature>
<feature type="domain" description="Fibronectin type-III" evidence="11">
    <location>
        <begin position="1864"/>
        <end position="1966"/>
    </location>
</feature>
<dbReference type="PROSITE" id="PS50835">
    <property type="entry name" value="IG_LIKE"/>
    <property type="match status" value="11"/>
</dbReference>
<feature type="domain" description="Ig-like" evidence="10">
    <location>
        <begin position="1765"/>
        <end position="1857"/>
    </location>
</feature>
<feature type="domain" description="Fibronectin type-III" evidence="11">
    <location>
        <begin position="2203"/>
        <end position="2300"/>
    </location>
</feature>
<keyword evidence="9" id="KW-0812">Transmembrane</keyword>
<dbReference type="InterPro" id="IPR007110">
    <property type="entry name" value="Ig-like_dom"/>
</dbReference>
<dbReference type="PANTHER" id="PTHR44170:SF6">
    <property type="entry name" value="CONTACTIN"/>
    <property type="match status" value="1"/>
</dbReference>
<protein>
    <submittedName>
        <fullName evidence="12">DgyrCDS4407</fullName>
    </submittedName>
</protein>
<feature type="transmembrane region" description="Helical" evidence="9">
    <location>
        <begin position="2405"/>
        <end position="2426"/>
    </location>
</feature>
<dbReference type="SMART" id="SM00060">
    <property type="entry name" value="FN3"/>
    <property type="match status" value="10"/>
</dbReference>
<dbReference type="FunFam" id="2.60.40.10:FF:000035">
    <property type="entry name" value="Contactin 1"/>
    <property type="match status" value="1"/>
</dbReference>
<reference evidence="12 13" key="1">
    <citation type="submission" date="2020-08" db="EMBL/GenBank/DDBJ databases">
        <authorList>
            <person name="Hejnol A."/>
        </authorList>
    </citation>
    <scope>NUCLEOTIDE SEQUENCE [LARGE SCALE GENOMIC DNA]</scope>
</reference>
<evidence type="ECO:0000256" key="6">
    <source>
        <dbReference type="ARBA" id="ARBA00023180"/>
    </source>
</evidence>
<dbReference type="Pfam" id="PF07679">
    <property type="entry name" value="I-set"/>
    <property type="match status" value="6"/>
</dbReference>
<feature type="transmembrane region" description="Helical" evidence="9">
    <location>
        <begin position="1140"/>
        <end position="1160"/>
    </location>
</feature>
<dbReference type="InterPro" id="IPR003599">
    <property type="entry name" value="Ig_sub"/>
</dbReference>
<keyword evidence="9" id="KW-1133">Transmembrane helix</keyword>
<dbReference type="GO" id="GO:0005886">
    <property type="term" value="C:plasma membrane"/>
    <property type="evidence" value="ECO:0007669"/>
    <property type="project" value="UniProtKB-SubCell"/>
</dbReference>
<dbReference type="Proteomes" id="UP000549394">
    <property type="component" value="Unassembled WGS sequence"/>
</dbReference>
<dbReference type="FunFam" id="2.60.40.10:FF:000004">
    <property type="entry name" value="DCC isoform 1"/>
    <property type="match status" value="2"/>
</dbReference>
<dbReference type="SMART" id="SM00409">
    <property type="entry name" value="IG"/>
    <property type="match status" value="12"/>
</dbReference>
<dbReference type="PROSITE" id="PS50853">
    <property type="entry name" value="FN3"/>
    <property type="match status" value="8"/>
</dbReference>
<feature type="domain" description="Ig-like" evidence="10">
    <location>
        <begin position="19"/>
        <end position="104"/>
    </location>
</feature>
<dbReference type="InterPro" id="IPR036116">
    <property type="entry name" value="FN3_sf"/>
</dbReference>
<evidence type="ECO:0000256" key="1">
    <source>
        <dbReference type="ARBA" id="ARBA00004236"/>
    </source>
</evidence>
<feature type="domain" description="Fibronectin type-III" evidence="11">
    <location>
        <begin position="703"/>
        <end position="805"/>
    </location>
</feature>
<dbReference type="InterPro" id="IPR013098">
    <property type="entry name" value="Ig_I-set"/>
</dbReference>
<feature type="domain" description="Fibronectin type-III" evidence="11">
    <location>
        <begin position="1036"/>
        <end position="1129"/>
    </location>
</feature>
<dbReference type="FunFam" id="2.60.40.10:FF:001687">
    <property type="entry name" value="Neuroglian, isoform E"/>
    <property type="match status" value="2"/>
</dbReference>
<dbReference type="InterPro" id="IPR003598">
    <property type="entry name" value="Ig_sub2"/>
</dbReference>
<feature type="domain" description="Ig-like" evidence="10">
    <location>
        <begin position="1582"/>
        <end position="1669"/>
    </location>
</feature>
<feature type="compositionally biased region" description="Basic and acidic residues" evidence="8">
    <location>
        <begin position="2514"/>
        <end position="2523"/>
    </location>
</feature>
<keyword evidence="5" id="KW-1015">Disulfide bond</keyword>
<evidence type="ECO:0000256" key="4">
    <source>
        <dbReference type="ARBA" id="ARBA00023136"/>
    </source>
</evidence>
<evidence type="ECO:0000313" key="12">
    <source>
        <dbReference type="EMBL" id="CAD5115432.1"/>
    </source>
</evidence>
<dbReference type="Pfam" id="PF00041">
    <property type="entry name" value="fn3"/>
    <property type="match status" value="4"/>
</dbReference>
<evidence type="ECO:0000256" key="7">
    <source>
        <dbReference type="ARBA" id="ARBA00023319"/>
    </source>
</evidence>
<keyword evidence="4 9" id="KW-0472">Membrane</keyword>
<dbReference type="CDD" id="cd00063">
    <property type="entry name" value="FN3"/>
    <property type="match status" value="8"/>
</dbReference>
<feature type="domain" description="Ig-like" evidence="10">
    <location>
        <begin position="1490"/>
        <end position="1575"/>
    </location>
</feature>
<evidence type="ECO:0000256" key="9">
    <source>
        <dbReference type="SAM" id="Phobius"/>
    </source>
</evidence>
<keyword evidence="2" id="KW-1003">Cell membrane</keyword>
<accession>A0A7I8VGK4</accession>
<feature type="domain" description="Fibronectin type-III" evidence="11">
    <location>
        <begin position="1968"/>
        <end position="2070"/>
    </location>
</feature>
<feature type="region of interest" description="Disordered" evidence="8">
    <location>
        <begin position="2480"/>
        <end position="2523"/>
    </location>
</feature>
<comment type="subcellular location">
    <subcellularLocation>
        <location evidence="1">Cell membrane</location>
    </subcellularLocation>
</comment>
<name>A0A7I8VGK4_9ANNE</name>
<dbReference type="Pfam" id="PF13927">
    <property type="entry name" value="Ig_3"/>
    <property type="match status" value="4"/>
</dbReference>
<dbReference type="OrthoDB" id="6244967at2759"/>
<evidence type="ECO:0000259" key="11">
    <source>
        <dbReference type="PROSITE" id="PS50853"/>
    </source>
</evidence>
<keyword evidence="3" id="KW-0677">Repeat</keyword>
<dbReference type="SUPFAM" id="SSF48726">
    <property type="entry name" value="Immunoglobulin"/>
    <property type="match status" value="12"/>
</dbReference>
<dbReference type="InterPro" id="IPR003961">
    <property type="entry name" value="FN3_dom"/>
</dbReference>
<gene>
    <name evidence="12" type="ORF">DGYR_LOCUS4175</name>
</gene>
<feature type="domain" description="Fibronectin type-III" evidence="11">
    <location>
        <begin position="938"/>
        <end position="1035"/>
    </location>
</feature>
<dbReference type="InterPro" id="IPR013783">
    <property type="entry name" value="Ig-like_fold"/>
</dbReference>
<keyword evidence="6" id="KW-0325">Glycoprotein</keyword>